<comment type="caution">
    <text evidence="3">The sequence shown here is derived from an EMBL/GenBank/DDBJ whole genome shotgun (WGS) entry which is preliminary data.</text>
</comment>
<reference evidence="3" key="1">
    <citation type="journal article" date="2023" name="Mol. Biol. Evol.">
        <title>Third-Generation Sequencing Reveals the Adaptive Role of the Epigenome in Three Deep-Sea Polychaetes.</title>
        <authorList>
            <person name="Perez M."/>
            <person name="Aroh O."/>
            <person name="Sun Y."/>
            <person name="Lan Y."/>
            <person name="Juniper S.K."/>
            <person name="Young C.R."/>
            <person name="Angers B."/>
            <person name="Qian P.Y."/>
        </authorList>
    </citation>
    <scope>NUCLEOTIDE SEQUENCE</scope>
    <source>
        <strain evidence="3">R07B-5</strain>
    </source>
</reference>
<feature type="domain" description="Galaxin-like repeats" evidence="2">
    <location>
        <begin position="27"/>
        <end position="113"/>
    </location>
</feature>
<evidence type="ECO:0000259" key="2">
    <source>
        <dbReference type="Pfam" id="PF24748"/>
    </source>
</evidence>
<keyword evidence="4" id="KW-1185">Reference proteome</keyword>
<feature type="signal peptide" evidence="1">
    <location>
        <begin position="1"/>
        <end position="20"/>
    </location>
</feature>
<sequence length="116" mass="12769">MKSTAALFLIAAVFLAMADARIMATLSGGQKTCGNRPYNPGYAVCCGGQILNRRTHACCGYRGYSTTYELCCGWRVVRRPWFGACCGAQVYDSRRRSCCGGIVIERWERCCNGRAC</sequence>
<protein>
    <recommendedName>
        <fullName evidence="2">Galaxin-like repeats domain-containing protein</fullName>
    </recommendedName>
</protein>
<keyword evidence="1" id="KW-0732">Signal</keyword>
<dbReference type="Proteomes" id="UP001209878">
    <property type="component" value="Unassembled WGS sequence"/>
</dbReference>
<evidence type="ECO:0000313" key="4">
    <source>
        <dbReference type="Proteomes" id="UP001209878"/>
    </source>
</evidence>
<dbReference type="AlphaFoldDB" id="A0AAD9NZG4"/>
<gene>
    <name evidence="3" type="ORF">NP493_241g02038</name>
</gene>
<organism evidence="3 4">
    <name type="scientific">Ridgeia piscesae</name>
    <name type="common">Tubeworm</name>
    <dbReference type="NCBI Taxonomy" id="27915"/>
    <lineage>
        <taxon>Eukaryota</taxon>
        <taxon>Metazoa</taxon>
        <taxon>Spiralia</taxon>
        <taxon>Lophotrochozoa</taxon>
        <taxon>Annelida</taxon>
        <taxon>Polychaeta</taxon>
        <taxon>Sedentaria</taxon>
        <taxon>Canalipalpata</taxon>
        <taxon>Sabellida</taxon>
        <taxon>Siboglinidae</taxon>
        <taxon>Ridgeia</taxon>
    </lineage>
</organism>
<dbReference type="Pfam" id="PF24748">
    <property type="entry name" value="Galaxin_repeat"/>
    <property type="match status" value="1"/>
</dbReference>
<feature type="chain" id="PRO_5042284756" description="Galaxin-like repeats domain-containing protein" evidence="1">
    <location>
        <begin position="21"/>
        <end position="116"/>
    </location>
</feature>
<proteinExistence type="predicted"/>
<name>A0AAD9NZG4_RIDPI</name>
<accession>A0AAD9NZG4</accession>
<evidence type="ECO:0000313" key="3">
    <source>
        <dbReference type="EMBL" id="KAK2185246.1"/>
    </source>
</evidence>
<evidence type="ECO:0000256" key="1">
    <source>
        <dbReference type="SAM" id="SignalP"/>
    </source>
</evidence>
<dbReference type="InterPro" id="IPR056601">
    <property type="entry name" value="Galaxin_dom"/>
</dbReference>
<dbReference type="EMBL" id="JAODUO010000241">
    <property type="protein sequence ID" value="KAK2185246.1"/>
    <property type="molecule type" value="Genomic_DNA"/>
</dbReference>